<gene>
    <name evidence="1" type="ORF">CP49_31005</name>
</gene>
<dbReference type="Proteomes" id="UP000051913">
    <property type="component" value="Unassembled WGS sequence"/>
</dbReference>
<name>A0A0R3M3U6_9BRAD</name>
<evidence type="ECO:0000313" key="2">
    <source>
        <dbReference type="Proteomes" id="UP000051913"/>
    </source>
</evidence>
<keyword evidence="2" id="KW-1185">Reference proteome</keyword>
<proteinExistence type="predicted"/>
<accession>A0A0R3M3U6</accession>
<reference evidence="1 2" key="1">
    <citation type="submission" date="2014-03" db="EMBL/GenBank/DDBJ databases">
        <title>Bradyrhizobium valentinum sp. nov., isolated from effective nodules of Lupinus mariae-josephae, a lupine endemic of basic-lime soils in Eastern Spain.</title>
        <authorList>
            <person name="Duran D."/>
            <person name="Rey L."/>
            <person name="Navarro A."/>
            <person name="Busquets A."/>
            <person name="Imperial J."/>
            <person name="Ruiz-Argueso T."/>
        </authorList>
    </citation>
    <scope>NUCLEOTIDE SEQUENCE [LARGE SCALE GENOMIC DNA]</scope>
    <source>
        <strain evidence="1 2">LmjM3</strain>
    </source>
</reference>
<protein>
    <submittedName>
        <fullName evidence="1">Uncharacterized protein</fullName>
    </submittedName>
</protein>
<organism evidence="1 2">
    <name type="scientific">Bradyrhizobium valentinum</name>
    <dbReference type="NCBI Taxonomy" id="1518501"/>
    <lineage>
        <taxon>Bacteria</taxon>
        <taxon>Pseudomonadati</taxon>
        <taxon>Pseudomonadota</taxon>
        <taxon>Alphaproteobacteria</taxon>
        <taxon>Hyphomicrobiales</taxon>
        <taxon>Nitrobacteraceae</taxon>
        <taxon>Bradyrhizobium</taxon>
    </lineage>
</organism>
<sequence length="104" mass="11637">MWTGSWLAYGETLRTSAIGAARFLHKATRRHVVRIAITGKGVTIEIIDRLATIVIMGQGPMTETTGQGLTTLQGLTIITTNKWKIDFRSRPHQRSEFSAQWVII</sequence>
<evidence type="ECO:0000313" key="1">
    <source>
        <dbReference type="EMBL" id="KRR14745.1"/>
    </source>
</evidence>
<dbReference type="EMBL" id="LLXX01000005">
    <property type="protein sequence ID" value="KRR14745.1"/>
    <property type="molecule type" value="Genomic_DNA"/>
</dbReference>
<comment type="caution">
    <text evidence="1">The sequence shown here is derived from an EMBL/GenBank/DDBJ whole genome shotgun (WGS) entry which is preliminary data.</text>
</comment>
<dbReference type="AlphaFoldDB" id="A0A0R3M3U6"/>